<accession>A0AAV4I0P3</accession>
<dbReference type="AlphaFoldDB" id="A0AAV4I0P3"/>
<evidence type="ECO:0000313" key="1">
    <source>
        <dbReference type="EMBL" id="GFS02531.1"/>
    </source>
</evidence>
<name>A0AAV4I0P3_9GAST</name>
<dbReference type="Proteomes" id="UP000762676">
    <property type="component" value="Unassembled WGS sequence"/>
</dbReference>
<sequence>MARTGGRPAAAAAAHNHACSRSFFLPGFRDTTCVRRAAQPADMSNWRHCYWNPHVNHQATTDCCTSWSALTAPLHAASSSTTEHGAHCSLKTCQ</sequence>
<proteinExistence type="predicted"/>
<reference evidence="1 2" key="1">
    <citation type="journal article" date="2021" name="Elife">
        <title>Chloroplast acquisition without the gene transfer in kleptoplastic sea slugs, Plakobranchus ocellatus.</title>
        <authorList>
            <person name="Maeda T."/>
            <person name="Takahashi S."/>
            <person name="Yoshida T."/>
            <person name="Shimamura S."/>
            <person name="Takaki Y."/>
            <person name="Nagai Y."/>
            <person name="Toyoda A."/>
            <person name="Suzuki Y."/>
            <person name="Arimoto A."/>
            <person name="Ishii H."/>
            <person name="Satoh N."/>
            <person name="Nishiyama T."/>
            <person name="Hasebe M."/>
            <person name="Maruyama T."/>
            <person name="Minagawa J."/>
            <person name="Obokata J."/>
            <person name="Shigenobu S."/>
        </authorList>
    </citation>
    <scope>NUCLEOTIDE SEQUENCE [LARGE SCALE GENOMIC DNA]</scope>
</reference>
<organism evidence="1 2">
    <name type="scientific">Elysia marginata</name>
    <dbReference type="NCBI Taxonomy" id="1093978"/>
    <lineage>
        <taxon>Eukaryota</taxon>
        <taxon>Metazoa</taxon>
        <taxon>Spiralia</taxon>
        <taxon>Lophotrochozoa</taxon>
        <taxon>Mollusca</taxon>
        <taxon>Gastropoda</taxon>
        <taxon>Heterobranchia</taxon>
        <taxon>Euthyneura</taxon>
        <taxon>Panpulmonata</taxon>
        <taxon>Sacoglossa</taxon>
        <taxon>Placobranchoidea</taxon>
        <taxon>Plakobranchidae</taxon>
        <taxon>Elysia</taxon>
    </lineage>
</organism>
<keyword evidence="2" id="KW-1185">Reference proteome</keyword>
<protein>
    <recommendedName>
        <fullName evidence="3">Secreted protein</fullName>
    </recommendedName>
</protein>
<comment type="caution">
    <text evidence="1">The sequence shown here is derived from an EMBL/GenBank/DDBJ whole genome shotgun (WGS) entry which is preliminary data.</text>
</comment>
<gene>
    <name evidence="1" type="ORF">ElyMa_001126200</name>
</gene>
<dbReference type="EMBL" id="BMAT01002239">
    <property type="protein sequence ID" value="GFS02531.1"/>
    <property type="molecule type" value="Genomic_DNA"/>
</dbReference>
<evidence type="ECO:0008006" key="3">
    <source>
        <dbReference type="Google" id="ProtNLM"/>
    </source>
</evidence>
<evidence type="ECO:0000313" key="2">
    <source>
        <dbReference type="Proteomes" id="UP000762676"/>
    </source>
</evidence>